<dbReference type="EMBL" id="CASHTH010003012">
    <property type="protein sequence ID" value="CAI8038803.1"/>
    <property type="molecule type" value="Genomic_DNA"/>
</dbReference>
<evidence type="ECO:0000313" key="1">
    <source>
        <dbReference type="EMBL" id="CAI8038803.1"/>
    </source>
</evidence>
<keyword evidence="2" id="KW-1185">Reference proteome</keyword>
<gene>
    <name evidence="1" type="ORF">GBAR_LOCUS21631</name>
</gene>
<name>A0AA35SZN1_GEOBA</name>
<reference evidence="1" key="1">
    <citation type="submission" date="2023-03" db="EMBL/GenBank/DDBJ databases">
        <authorList>
            <person name="Steffen K."/>
            <person name="Cardenas P."/>
        </authorList>
    </citation>
    <scope>NUCLEOTIDE SEQUENCE</scope>
</reference>
<protein>
    <submittedName>
        <fullName evidence="1">Uncharacterized protein</fullName>
    </submittedName>
</protein>
<evidence type="ECO:0000313" key="2">
    <source>
        <dbReference type="Proteomes" id="UP001174909"/>
    </source>
</evidence>
<accession>A0AA35SZN1</accession>
<comment type="caution">
    <text evidence="1">The sequence shown here is derived from an EMBL/GenBank/DDBJ whole genome shotgun (WGS) entry which is preliminary data.</text>
</comment>
<proteinExistence type="predicted"/>
<organism evidence="1 2">
    <name type="scientific">Geodia barretti</name>
    <name type="common">Barrett's horny sponge</name>
    <dbReference type="NCBI Taxonomy" id="519541"/>
    <lineage>
        <taxon>Eukaryota</taxon>
        <taxon>Metazoa</taxon>
        <taxon>Porifera</taxon>
        <taxon>Demospongiae</taxon>
        <taxon>Heteroscleromorpha</taxon>
        <taxon>Tetractinellida</taxon>
        <taxon>Astrophorina</taxon>
        <taxon>Geodiidae</taxon>
        <taxon>Geodia</taxon>
    </lineage>
</organism>
<dbReference type="AlphaFoldDB" id="A0AA35SZN1"/>
<sequence>MWRPSVSKTAEMYHDASSGFSRTTNFSTALAEVYEAPYKKWQLLKVK</sequence>
<dbReference type="Proteomes" id="UP001174909">
    <property type="component" value="Unassembled WGS sequence"/>
</dbReference>